<feature type="compositionally biased region" description="Low complexity" evidence="1">
    <location>
        <begin position="84"/>
        <end position="114"/>
    </location>
</feature>
<reference evidence="3" key="1">
    <citation type="submission" date="2019-02" db="EMBL/GenBank/DDBJ databases">
        <title>FDA dAtabase for Regulatory Grade micrObial Sequences (FDA-ARGOS): Supporting development and validation of Infectious Disease Dx tests.</title>
        <authorList>
            <person name="Duncan R."/>
            <person name="Fisher C."/>
            <person name="Tallon L."/>
            <person name="Sadzewicz L."/>
            <person name="Sengamalay N."/>
            <person name="Ott S."/>
            <person name="Godinez A."/>
            <person name="Nagaraj S."/>
            <person name="Vavikolanu K."/>
            <person name="Vyas G."/>
            <person name="Nadendla S."/>
            <person name="Aluvathingal J."/>
            <person name="Sichtig H."/>
        </authorList>
    </citation>
    <scope>NUCLEOTIDE SEQUENCE [LARGE SCALE GENOMIC DNA]</scope>
    <source>
        <strain evidence="3">FDAARGOS_360</strain>
    </source>
</reference>
<comment type="caution">
    <text evidence="2">The sequence shown here is derived from an EMBL/GenBank/DDBJ whole genome shotgun (WGS) entry which is preliminary data.</text>
</comment>
<feature type="compositionally biased region" description="Polar residues" evidence="1">
    <location>
        <begin position="1043"/>
        <end position="1054"/>
    </location>
</feature>
<feature type="compositionally biased region" description="Polar residues" evidence="1">
    <location>
        <begin position="651"/>
        <end position="667"/>
    </location>
</feature>
<dbReference type="VEuPathDB" id="TriTrypDB:LdBPK_080920.1"/>
<feature type="compositionally biased region" description="Basic and acidic residues" evidence="1">
    <location>
        <begin position="498"/>
        <end position="513"/>
    </location>
</feature>
<feature type="compositionally biased region" description="Low complexity" evidence="1">
    <location>
        <begin position="890"/>
        <end position="904"/>
    </location>
</feature>
<accession>A0A504YB94</accession>
<feature type="compositionally biased region" description="Polar residues" evidence="1">
    <location>
        <begin position="624"/>
        <end position="643"/>
    </location>
</feature>
<feature type="region of interest" description="Disordered" evidence="1">
    <location>
        <begin position="624"/>
        <end position="730"/>
    </location>
</feature>
<feature type="compositionally biased region" description="Polar residues" evidence="1">
    <location>
        <begin position="428"/>
        <end position="441"/>
    </location>
</feature>
<dbReference type="VEuPathDB" id="TriTrypDB:LdCL_080014600"/>
<dbReference type="AlphaFoldDB" id="A0A504YB94"/>
<name>A0A504YB94_LEIDO</name>
<feature type="region of interest" description="Disordered" evidence="1">
    <location>
        <begin position="749"/>
        <end position="951"/>
    </location>
</feature>
<feature type="compositionally biased region" description="Low complexity" evidence="1">
    <location>
        <begin position="695"/>
        <end position="710"/>
    </location>
</feature>
<feature type="compositionally biased region" description="Polar residues" evidence="1">
    <location>
        <begin position="718"/>
        <end position="730"/>
    </location>
</feature>
<feature type="region of interest" description="Disordered" evidence="1">
    <location>
        <begin position="82"/>
        <end position="114"/>
    </location>
</feature>
<sequence length="1212" mass="124026">MLSQHFKSLPWPFPAVNVPLGISPSASMRRGVSPLASDQQTCMSGSSLTAWSGAQVVCGGGAGTAWASGLGLNKFDKLRVSPRSGVSGASPRAGSGAASKGLATPTAVARPVTTTTAETTAPIATVTSSKCELTSENLDRLRETRAMSDALPVAHWKASTQTTRVSPPAVIAVSRARSDCAAGAGGTRMTRAAALLKQQPVLARQPRQRSANNSGARALADVPARASSTATAAKCDNGFNTSGDGPREGQGATVGATPTTSSTSPLAVAQGCEPSPLDEPTTLRAEEKDDSNGCRGTASGAGAARQRLASAKNRYQGQILLLEDCTETSGDATSPFSVRERAPRSATPAGAINAGLHTCATSSVVPATRATLSTPSDTKKSVPGAISPFMTSGRGVQASRRISVTAPAAHSGTLSPPSIPPFEKEAGQESSEAVRGTNQLPSFGLSKEENDQAAADIDDSRASCSTHTMPPENARQHIVHLPRSPQTRPAVPTPVSEKAGRDEHGADLRSVDQRDDEAEEPEERGEGALPTPVHTHQATSLLTSTSTTTFSRPPLLSLTAIGVTSITSGVLRSVTQTSPRLSAVLQRITLPHQPQQQVRPAVIISSAGMTELPPSRTPLTAVTTASPGNTGDSHISVSQASRLDSSRRSTVRTGTMRHSTSCDTRMPSSADCLPSVGSTQPPLSVRTPDGDGALRWRLTTSSRTSSAGASDQRARSGRAQSTDSISCGSTPSLLQEACTPAAALEHSSATVPSSHSGSKPPATFFSLDGQTGTSRLNGNHVSSSNTAATPTNPTTLVPAVPAPATASSVRARRSYNADKQQTEASDPAAVELATTSPATIAAGSDGSGRGSSVQAATRVRRTPAPGRQLSGGGRINLADLRASQPVHLGSAPSTSSAVSSTVARAPRDRPCTLTPLDGRVGHSPLEAAGGAGNGTAAAMPSMKADASGSPNTNAKTVLGMWHVTQLASSCAGISQVDGSDAAQAQAETALATAHQRPVHAGCPGHMRHRLRSLPAVALRSAGGAAAPPSNDHSSPKKGCRGNHCSSSNISQSRAHATASGRDGVPSTEELHRTLHSPPVAYSSNLKGTVYTAAAANKAVGGGRAPEHLLPPSSMRAVADPDSNLEKGLFSSIASQHHPATGVAGRYGTTVIAAHATVTVSSRDQTRRHRGSIWAMTALRQAKSALWRACARTTAPASLDVKLPDESEEGTAP</sequence>
<feature type="region of interest" description="Disordered" evidence="1">
    <location>
        <begin position="371"/>
        <end position="552"/>
    </location>
</feature>
<gene>
    <name evidence="2" type="ORF">CGC20_22975</name>
</gene>
<dbReference type="VEuPathDB" id="TriTrypDB:LDHU3_08.1270"/>
<dbReference type="EMBL" id="RHLD01000057">
    <property type="protein sequence ID" value="TPP54927.1"/>
    <property type="molecule type" value="Genomic_DNA"/>
</dbReference>
<feature type="compositionally biased region" description="Low complexity" evidence="1">
    <location>
        <begin position="781"/>
        <end position="809"/>
    </location>
</feature>
<feature type="compositionally biased region" description="Acidic residues" evidence="1">
    <location>
        <begin position="514"/>
        <end position="523"/>
    </location>
</feature>
<evidence type="ECO:0000256" key="1">
    <source>
        <dbReference type="SAM" id="MobiDB-lite"/>
    </source>
</evidence>
<evidence type="ECO:0000313" key="3">
    <source>
        <dbReference type="Proteomes" id="UP000318821"/>
    </source>
</evidence>
<protein>
    <submittedName>
        <fullName evidence="2">Uncharacterized protein</fullName>
    </submittedName>
</protein>
<dbReference type="VEuPathDB" id="TriTrypDB:LdCL_080014700"/>
<feature type="compositionally biased region" description="Low complexity" evidence="1">
    <location>
        <begin position="251"/>
        <end position="269"/>
    </location>
</feature>
<feature type="region of interest" description="Disordered" evidence="1">
    <location>
        <begin position="198"/>
        <end position="299"/>
    </location>
</feature>
<evidence type="ECO:0000313" key="2">
    <source>
        <dbReference type="EMBL" id="TPP54927.1"/>
    </source>
</evidence>
<organism evidence="2 3">
    <name type="scientific">Leishmania donovani</name>
    <dbReference type="NCBI Taxonomy" id="5661"/>
    <lineage>
        <taxon>Eukaryota</taxon>
        <taxon>Discoba</taxon>
        <taxon>Euglenozoa</taxon>
        <taxon>Kinetoplastea</taxon>
        <taxon>Metakinetoplastina</taxon>
        <taxon>Trypanosomatida</taxon>
        <taxon>Trypanosomatidae</taxon>
        <taxon>Leishmaniinae</taxon>
        <taxon>Leishmania</taxon>
    </lineage>
</organism>
<feature type="region of interest" description="Disordered" evidence="1">
    <location>
        <begin position="1019"/>
        <end position="1069"/>
    </location>
</feature>
<feature type="compositionally biased region" description="Low complexity" evidence="1">
    <location>
        <begin position="539"/>
        <end position="552"/>
    </location>
</feature>
<proteinExistence type="predicted"/>
<feature type="compositionally biased region" description="Polar residues" evidence="1">
    <location>
        <begin position="768"/>
        <end position="780"/>
    </location>
</feature>
<dbReference type="Proteomes" id="UP000318821">
    <property type="component" value="Unassembled WGS sequence"/>
</dbReference>
<feature type="compositionally biased region" description="Low complexity" evidence="1">
    <location>
        <begin position="1020"/>
        <end position="1029"/>
    </location>
</feature>